<evidence type="ECO:0000313" key="3">
    <source>
        <dbReference type="EMBL" id="MRX53794.1"/>
    </source>
</evidence>
<dbReference type="PIRSF" id="PIRSF034852">
    <property type="entry name" value="UCP034852"/>
    <property type="match status" value="1"/>
</dbReference>
<proteinExistence type="inferred from homology"/>
<evidence type="ECO:0000256" key="1">
    <source>
        <dbReference type="ARBA" id="ARBA00006718"/>
    </source>
</evidence>
<comment type="similarity">
    <text evidence="1">Belongs to the HesB/IscA family.</text>
</comment>
<dbReference type="Pfam" id="PF01521">
    <property type="entry name" value="Fe-S_biosyn"/>
    <property type="match status" value="1"/>
</dbReference>
<accession>A0A6I2M8V5</accession>
<dbReference type="InterPro" id="IPR008326">
    <property type="entry name" value="PdhI-like"/>
</dbReference>
<evidence type="ECO:0000259" key="2">
    <source>
        <dbReference type="Pfam" id="PF01521"/>
    </source>
</evidence>
<keyword evidence="4" id="KW-1185">Reference proteome</keyword>
<dbReference type="RefSeq" id="WP_070877364.1">
    <property type="nucleotide sequence ID" value="NZ_CAJFZX010000006.1"/>
</dbReference>
<gene>
    <name evidence="3" type="ORF">GJU41_07390</name>
</gene>
<organism evidence="3 4">
    <name type="scientific">Metabacillus idriensis</name>
    <dbReference type="NCBI Taxonomy" id="324768"/>
    <lineage>
        <taxon>Bacteria</taxon>
        <taxon>Bacillati</taxon>
        <taxon>Bacillota</taxon>
        <taxon>Bacilli</taxon>
        <taxon>Bacillales</taxon>
        <taxon>Bacillaceae</taxon>
        <taxon>Metabacillus</taxon>
    </lineage>
</organism>
<comment type="caution">
    <text evidence="3">The sequence shown here is derived from an EMBL/GenBank/DDBJ whole genome shotgun (WGS) entry which is preliminary data.</text>
</comment>
<dbReference type="Proteomes" id="UP000441585">
    <property type="component" value="Unassembled WGS sequence"/>
</dbReference>
<feature type="domain" description="Core" evidence="2">
    <location>
        <begin position="1"/>
        <end position="92"/>
    </location>
</feature>
<dbReference type="AlphaFoldDB" id="A0A6I2M8V5"/>
<dbReference type="EMBL" id="WKKF01000001">
    <property type="protein sequence ID" value="MRX53794.1"/>
    <property type="molecule type" value="Genomic_DNA"/>
</dbReference>
<sequence length="100" mass="11514">MNIHISDKAAEWYQKEMNVASGDSFRFFVRYGGNSTIQKGFSLGVVKDQPKEAGAKTEKNGIIFFIEESDIWYFDQNDLVIDFDEKKGEPVFDYKKTADK</sequence>
<dbReference type="InterPro" id="IPR035903">
    <property type="entry name" value="HesB-like_dom_sf"/>
</dbReference>
<evidence type="ECO:0000313" key="4">
    <source>
        <dbReference type="Proteomes" id="UP000441585"/>
    </source>
</evidence>
<name>A0A6I2M8V5_9BACI</name>
<protein>
    <recommendedName>
        <fullName evidence="2">Core domain-containing protein</fullName>
    </recommendedName>
</protein>
<dbReference type="InterPro" id="IPR000361">
    <property type="entry name" value="ATAP_core_dom"/>
</dbReference>
<dbReference type="SUPFAM" id="SSF89360">
    <property type="entry name" value="HesB-like domain"/>
    <property type="match status" value="1"/>
</dbReference>
<reference evidence="3 4" key="1">
    <citation type="submission" date="2019-11" db="EMBL/GenBank/DDBJ databases">
        <title>Bacillus idriensis genome.</title>
        <authorList>
            <person name="Konopka E.N."/>
            <person name="Newman J.D."/>
        </authorList>
    </citation>
    <scope>NUCLEOTIDE SEQUENCE [LARGE SCALE GENOMIC DNA]</scope>
    <source>
        <strain evidence="3 4">DSM 19097</strain>
    </source>
</reference>